<keyword evidence="1" id="KW-0167">Capsid protein</keyword>
<dbReference type="GeneID" id="41701469"/>
<dbReference type="RefSeq" id="YP_009551842.1">
    <property type="nucleotide sequence ID" value="NC_040539.1"/>
</dbReference>
<dbReference type="GO" id="GO:0019028">
    <property type="term" value="C:viral capsid"/>
    <property type="evidence" value="ECO:0007669"/>
    <property type="project" value="UniProtKB-KW"/>
</dbReference>
<keyword evidence="4" id="KW-0946">Virion</keyword>
<protein>
    <submittedName>
        <fullName evidence="7">Uncharacterized protein</fullName>
    </submittedName>
</protein>
<name>A0A2Z5U747_9GAMA</name>
<dbReference type="KEGG" id="vg:41701469"/>
<dbReference type="InterPro" id="IPR007640">
    <property type="entry name" value="UL17-like"/>
</dbReference>
<evidence type="ECO:0000256" key="6">
    <source>
        <dbReference type="ARBA" id="ARBA00023219"/>
    </source>
</evidence>
<evidence type="ECO:0000313" key="8">
    <source>
        <dbReference type="Proteomes" id="UP000289908"/>
    </source>
</evidence>
<dbReference type="Pfam" id="PF04559">
    <property type="entry name" value="Herpes_UL17"/>
    <property type="match status" value="1"/>
</dbReference>
<gene>
    <name evidence="7" type="primary">ORF35</name>
</gene>
<sequence>MDVHLSNWRLCANRCHHLVHIVLPDTFLAEFCIPHDSSLLFYAQTRTVNSLQPTPYIRVIGKFFRECESSGSKVPVSGLATSLPVFLRDDMYYDPSSLVTLKILDSKNNKKIFIDFFYITLMGQYSHACHVTSKSLDVAGKSKELETSPLEKIFEDLSKTQPKLDKRRTSPLSLLSRMLHSKPVSVPKHHRALEDPGSVRGTVDCPTKTETPAIKKLKKIKCRLNLIDVRKANITFHTSTHIITCSRFIVCEYNNLVLKPQQLYESVFNLMNEDELKHINPLGAFITGFRFLEGVQLKCVNSLEDACCNNRMMMYQKLPLCIEKDRVSLEIIKDHFVEACLVLRQLVSENSAWIKACVSLNERRGGIWVDFLNLWENGPCNLGVELSHLFAPGQQYKEAAFWSQLLRDPGIAETVEKTGRACLVVDTALVAWLILPGGFAIKGRYSISVEDLQIISSRYG</sequence>
<keyword evidence="2" id="KW-1048">Host nucleus</keyword>
<dbReference type="Proteomes" id="UP000289908">
    <property type="component" value="Segment"/>
</dbReference>
<proteinExistence type="inferred from homology"/>
<evidence type="ECO:0000256" key="1">
    <source>
        <dbReference type="ARBA" id="ARBA00022561"/>
    </source>
</evidence>
<reference evidence="7" key="1">
    <citation type="submission" date="2017-11" db="EMBL/GenBank/DDBJ databases">
        <title>Complete genome of Rhinolophus gammaherpesvirus-1.</title>
        <authorList>
            <person name="Maeda K."/>
            <person name="Noguchi K."/>
        </authorList>
    </citation>
    <scope>NUCLEOTIDE SEQUENCE [LARGE SCALE GENOMIC DNA]</scope>
    <source>
        <strain evidence="7">BV1</strain>
    </source>
</reference>
<keyword evidence="3" id="KW-1188">Viral release from host cell</keyword>
<dbReference type="EMBL" id="LC333428">
    <property type="protein sequence ID" value="BBB06481.1"/>
    <property type="molecule type" value="Genomic_DNA"/>
</dbReference>
<accession>A0A2Z5U747</accession>
<keyword evidence="8" id="KW-1185">Reference proteome</keyword>
<keyword evidence="6" id="KW-0231">Viral genome packaging</keyword>
<dbReference type="HAMAP" id="MF_04017">
    <property type="entry name" value="HSV_CVC1"/>
    <property type="match status" value="1"/>
</dbReference>
<evidence type="ECO:0000256" key="3">
    <source>
        <dbReference type="ARBA" id="ARBA00022612"/>
    </source>
</evidence>
<evidence type="ECO:0000256" key="2">
    <source>
        <dbReference type="ARBA" id="ARBA00022562"/>
    </source>
</evidence>
<organism evidence="7">
    <name type="scientific">Rhinolophus gammaherpesvirus 1</name>
    <dbReference type="NCBI Taxonomy" id="2054179"/>
    <lineage>
        <taxon>Viruses</taxon>
        <taxon>Duplodnaviria</taxon>
        <taxon>Heunggongvirae</taxon>
        <taxon>Peploviricota</taxon>
        <taxon>Herviviricetes</taxon>
        <taxon>Herpesvirales</taxon>
        <taxon>Orthoherpesviridae</taxon>
        <taxon>Gammaherpesvirinae</taxon>
        <taxon>Percavirus</taxon>
        <taxon>Percavirus rhinolophidgamma1</taxon>
    </lineage>
</organism>
<evidence type="ECO:0000256" key="5">
    <source>
        <dbReference type="ARBA" id="ARBA00022921"/>
    </source>
</evidence>
<evidence type="ECO:0000256" key="4">
    <source>
        <dbReference type="ARBA" id="ARBA00022844"/>
    </source>
</evidence>
<keyword evidence="5" id="KW-0426">Late protein</keyword>
<evidence type="ECO:0000313" key="7">
    <source>
        <dbReference type="EMBL" id="BBB06481.1"/>
    </source>
</evidence>
<dbReference type="OrthoDB" id="10123at10239"/>
<dbReference type="GO" id="GO:0051276">
    <property type="term" value="P:chromosome organization"/>
    <property type="evidence" value="ECO:0007669"/>
    <property type="project" value="InterPro"/>
</dbReference>